<dbReference type="PATRIC" id="fig|458.5.peg.2332"/>
<dbReference type="STRING" id="458.Lrub_2238"/>
<dbReference type="PANTHER" id="PTHR30097">
    <property type="entry name" value="CATION EFFLUX SYSTEM PROTEIN CUSB"/>
    <property type="match status" value="1"/>
</dbReference>
<organism evidence="11 12">
    <name type="scientific">Legionella rubrilucens</name>
    <dbReference type="NCBI Taxonomy" id="458"/>
    <lineage>
        <taxon>Bacteria</taxon>
        <taxon>Pseudomonadati</taxon>
        <taxon>Pseudomonadota</taxon>
        <taxon>Gammaproteobacteria</taxon>
        <taxon>Legionellales</taxon>
        <taxon>Legionellaceae</taxon>
        <taxon>Legionella</taxon>
    </lineage>
</organism>
<dbReference type="CDD" id="cd06850">
    <property type="entry name" value="biotinyl_domain"/>
    <property type="match status" value="1"/>
</dbReference>
<dbReference type="SUPFAM" id="SSF111369">
    <property type="entry name" value="HlyD-like secretion proteins"/>
    <property type="match status" value="1"/>
</dbReference>
<evidence type="ECO:0000256" key="5">
    <source>
        <dbReference type="ARBA" id="ARBA00058766"/>
    </source>
</evidence>
<evidence type="ECO:0000259" key="9">
    <source>
        <dbReference type="Pfam" id="PF25973"/>
    </source>
</evidence>
<dbReference type="InterPro" id="IPR051909">
    <property type="entry name" value="MFP_Cation_Efflux"/>
</dbReference>
<name>A0A0W0XS02_9GAMM</name>
<evidence type="ECO:0000256" key="1">
    <source>
        <dbReference type="ARBA" id="ARBA00009477"/>
    </source>
</evidence>
<dbReference type="InterPro" id="IPR006143">
    <property type="entry name" value="RND_pump_MFP"/>
</dbReference>
<dbReference type="OrthoDB" id="9768185at2"/>
<evidence type="ECO:0000313" key="11">
    <source>
        <dbReference type="EMBL" id="KTD47316.1"/>
    </source>
</evidence>
<feature type="chain" id="PRO_5006916805" evidence="6">
    <location>
        <begin position="24"/>
        <end position="411"/>
    </location>
</feature>
<dbReference type="GO" id="GO:0046914">
    <property type="term" value="F:transition metal ion binding"/>
    <property type="evidence" value="ECO:0007669"/>
    <property type="project" value="TreeGrafter"/>
</dbReference>
<keyword evidence="2" id="KW-0813">Transport</keyword>
<dbReference type="InterPro" id="IPR058646">
    <property type="entry name" value="CzcB_N"/>
</dbReference>
<evidence type="ECO:0000256" key="2">
    <source>
        <dbReference type="ARBA" id="ARBA00022448"/>
    </source>
</evidence>
<evidence type="ECO:0000256" key="3">
    <source>
        <dbReference type="ARBA" id="ARBA00022833"/>
    </source>
</evidence>
<dbReference type="GO" id="GO:0016020">
    <property type="term" value="C:membrane"/>
    <property type="evidence" value="ECO:0007669"/>
    <property type="project" value="InterPro"/>
</dbReference>
<dbReference type="Gene3D" id="2.40.50.100">
    <property type="match status" value="1"/>
</dbReference>
<feature type="signal peptide" evidence="6">
    <location>
        <begin position="1"/>
        <end position="23"/>
    </location>
</feature>
<dbReference type="AlphaFoldDB" id="A0A0W0XS02"/>
<dbReference type="FunFam" id="2.40.30.170:FF:000010">
    <property type="entry name" value="Efflux RND transporter periplasmic adaptor subunit"/>
    <property type="match status" value="1"/>
</dbReference>
<dbReference type="Gene3D" id="2.40.420.20">
    <property type="match status" value="1"/>
</dbReference>
<keyword evidence="6" id="KW-0732">Signal</keyword>
<proteinExistence type="inferred from homology"/>
<comment type="similarity">
    <text evidence="1">Belongs to the membrane fusion protein (MFP) (TC 8.A.1) family.</text>
</comment>
<dbReference type="GO" id="GO:0022857">
    <property type="term" value="F:transmembrane transporter activity"/>
    <property type="evidence" value="ECO:0007669"/>
    <property type="project" value="InterPro"/>
</dbReference>
<evidence type="ECO:0000313" key="12">
    <source>
        <dbReference type="Proteomes" id="UP000054608"/>
    </source>
</evidence>
<evidence type="ECO:0000256" key="4">
    <source>
        <dbReference type="ARBA" id="ARBA00043263"/>
    </source>
</evidence>
<dbReference type="InterPro" id="IPR058792">
    <property type="entry name" value="Beta-barrel_RND_2"/>
</dbReference>
<gene>
    <name evidence="11" type="primary">helB_2</name>
    <name evidence="11" type="ORF">Lrub_2238</name>
</gene>
<dbReference type="EMBL" id="LNYT01000020">
    <property type="protein sequence ID" value="KTD47316.1"/>
    <property type="molecule type" value="Genomic_DNA"/>
</dbReference>
<dbReference type="Pfam" id="PF25954">
    <property type="entry name" value="Beta-barrel_RND_2"/>
    <property type="match status" value="1"/>
</dbReference>
<comment type="caution">
    <text evidence="11">The sequence shown here is derived from an EMBL/GenBank/DDBJ whole genome shotgun (WGS) entry which is preliminary data.</text>
</comment>
<dbReference type="Pfam" id="PF25973">
    <property type="entry name" value="BSH_CzcB"/>
    <property type="match status" value="1"/>
</dbReference>
<dbReference type="GO" id="GO:0060003">
    <property type="term" value="P:copper ion export"/>
    <property type="evidence" value="ECO:0007669"/>
    <property type="project" value="TreeGrafter"/>
</dbReference>
<dbReference type="Gene3D" id="2.40.30.170">
    <property type="match status" value="1"/>
</dbReference>
<accession>A0A0W0XS02</accession>
<dbReference type="NCBIfam" id="TIGR01730">
    <property type="entry name" value="RND_mfp"/>
    <property type="match status" value="1"/>
</dbReference>
<feature type="domain" description="CzcB-like barrel-sandwich hybrid" evidence="9">
    <location>
        <begin position="182"/>
        <end position="254"/>
    </location>
</feature>
<dbReference type="FunFam" id="2.40.420.20:FF:000006">
    <property type="entry name" value="RND family efflux transporter MFP subunit"/>
    <property type="match status" value="1"/>
</dbReference>
<dbReference type="RefSeq" id="WP_058532193.1">
    <property type="nucleotide sequence ID" value="NZ_CAAAIN010000007.1"/>
</dbReference>
<keyword evidence="12" id="KW-1185">Reference proteome</keyword>
<feature type="domain" description="CusB-like beta-barrel" evidence="7">
    <location>
        <begin position="257"/>
        <end position="331"/>
    </location>
</feature>
<dbReference type="PANTHER" id="PTHR30097:SF4">
    <property type="entry name" value="SLR6042 PROTEIN"/>
    <property type="match status" value="1"/>
</dbReference>
<feature type="domain" description="CzcB N-terminal" evidence="8">
    <location>
        <begin position="43"/>
        <end position="134"/>
    </location>
</feature>
<dbReference type="InterPro" id="IPR058647">
    <property type="entry name" value="BSH_CzcB-like"/>
</dbReference>
<dbReference type="Pfam" id="PF25975">
    <property type="entry name" value="CzcB_C"/>
    <property type="match status" value="1"/>
</dbReference>
<comment type="function">
    <text evidence="5">CzcA and CzcB together would act in zinc efflux nearly as effectively as the complete czc efflux system (CzcABC). The CzcB protein is thought to funnel zinc cations to the CzcA transport protein.</text>
</comment>
<evidence type="ECO:0000259" key="10">
    <source>
        <dbReference type="Pfam" id="PF25975"/>
    </source>
</evidence>
<protein>
    <submittedName>
        <fullName evidence="11">HelB protein</fullName>
    </submittedName>
</protein>
<dbReference type="InterPro" id="IPR058649">
    <property type="entry name" value="CzcB_C"/>
</dbReference>
<evidence type="ECO:0000256" key="6">
    <source>
        <dbReference type="SAM" id="SignalP"/>
    </source>
</evidence>
<keyword evidence="3" id="KW-0862">Zinc</keyword>
<dbReference type="GO" id="GO:0030288">
    <property type="term" value="C:outer membrane-bounded periplasmic space"/>
    <property type="evidence" value="ECO:0007669"/>
    <property type="project" value="TreeGrafter"/>
</dbReference>
<dbReference type="Proteomes" id="UP000054608">
    <property type="component" value="Unassembled WGS sequence"/>
</dbReference>
<dbReference type="GO" id="GO:0015679">
    <property type="term" value="P:plasma membrane copper ion transport"/>
    <property type="evidence" value="ECO:0007669"/>
    <property type="project" value="TreeGrafter"/>
</dbReference>
<sequence>MLKVCLRISLAMLTLLASSPLAAHGEIEAARGHEAIKTGPHGGKLLRHGSLSVEITMFEKNSPPHWRVYVADSKEAIKPRQVQLKMTLKRFNGREETIDFIPMEDFLQSRQAIDEPHSFDVHVLLTYQGQQYQWQYADYEGRLTLSDDMMKAVGIKTAIAKGRLIGRQLIVVGKIAANRDAMAPIYPRYAGIVQSVHKNLGDEVKKGDTLAIVESNESLQDYTITAPISGTIVKKAVTMGEMVKIDNPIFEIANLDSVWADLTLYRKEAPLVKKGMKVIVSSDGGKPRMVSEISYISPLGIEDSQTVLARAVLANADMQWLPGMYVNAQITVSTRQAAVAVPLKAIQCWHDQSVVFVKRGNQFEATPVKLGDKNNQWAEILAGLEPGDEYVVQNSFFLKADLDKSGFGHEH</sequence>
<keyword evidence="4" id="KW-0105">Cadmium resistance</keyword>
<reference evidence="11 12" key="1">
    <citation type="submission" date="2015-11" db="EMBL/GenBank/DDBJ databases">
        <title>Genomic analysis of 38 Legionella species identifies large and diverse effector repertoires.</title>
        <authorList>
            <person name="Burstein D."/>
            <person name="Amaro F."/>
            <person name="Zusman T."/>
            <person name="Lifshitz Z."/>
            <person name="Cohen O."/>
            <person name="Gilbert J.A."/>
            <person name="Pupko T."/>
            <person name="Shuman H.A."/>
            <person name="Segal G."/>
        </authorList>
    </citation>
    <scope>NUCLEOTIDE SEQUENCE [LARGE SCALE GENOMIC DNA]</scope>
    <source>
        <strain evidence="11 12">WA-270A-C2</strain>
    </source>
</reference>
<dbReference type="Pfam" id="PF25971">
    <property type="entry name" value="CzcB_N"/>
    <property type="match status" value="1"/>
</dbReference>
<dbReference type="GO" id="GO:0046686">
    <property type="term" value="P:response to cadmium ion"/>
    <property type="evidence" value="ECO:0007669"/>
    <property type="project" value="UniProtKB-KW"/>
</dbReference>
<evidence type="ECO:0000259" key="7">
    <source>
        <dbReference type="Pfam" id="PF25954"/>
    </source>
</evidence>
<evidence type="ECO:0000259" key="8">
    <source>
        <dbReference type="Pfam" id="PF25971"/>
    </source>
</evidence>
<feature type="domain" description="CzcB-like C-terminal circularly permuted SH3-like" evidence="10">
    <location>
        <begin position="339"/>
        <end position="399"/>
    </location>
</feature>